<sequence>MAAEDTPSQALAGNESPQSAPGTHPSVGLTAAEVKALQATHGGNVIVSGTDSLWLRTVRDVLAEPMFVLLLIAAALYGLLGDTPEALTLLAFVMAVVMLTIFQSHRTASVLRALRDLSAPRAQVLRDGKREYVSAAELVPGDIAFVEEGAKVPADGTITEAHELSVDESLLTGESVAVMKSPGLPNGSLADPSSNRLFSGSMVVRGQGCMTVTAIGSQTQLGRIGTRLADVKEPPSPLQIEIRGFVTRFATLGLMICALLVLAYRWRMDEWIPGLLAGITLAISLLPEELPAILTIFMALGARRIVDEGVLTRRLSAIETLGQTSVLCVDKTGTLTQNRMSVRALYANGEEASVQYGTAEIGAAFHELLEYLVLASEIEPLDPMERAFHETGNACLANTDRLHAHWSLVQEYALTPEFPAMSHVWETPELDHRTVACKGAPEAICALCDLDPAVEQALLERATRMAESGLRVLGVARACYDGDGWPQQQHDFDFQFVGLVGLLDPVRPDVAGAIAECKAAGVRVVMITGDYPSTARAIATEVGIDGTRVVTGPELEAIDDTALQRIIRDVCVFARVTPDQKLRLVEAFRHAGEVVAMTGDGVNDAPALKAAHIGIAMGRRGAEVAREVASLVLLRDDFTPIVSAVRLGRRIYSNLKQAICFTVAAHIPMIAAATIPVLAAWRPMLGPVHIVALELIITPVCSIVFENEREQPSVMRQPPRRVGERLMTDGALAISIALGCAVGFVVVSAYAWILSRGFDAVAARTVAFPLLVAGNVGIMFAVRLLAVLAQGRASRHLQGTNPYGWAVTGFAALALSALLTVPPIARLFGMRAVLSGLM</sequence>
<keyword evidence="12" id="KW-0406">Ion transport</keyword>
<evidence type="ECO:0000256" key="16">
    <source>
        <dbReference type="SAM" id="Phobius"/>
    </source>
</evidence>
<dbReference type="GO" id="GO:0046872">
    <property type="term" value="F:metal ion binding"/>
    <property type="evidence" value="ECO:0007669"/>
    <property type="project" value="UniProtKB-KW"/>
</dbReference>
<accession>A0A1H7ECY6</accession>
<dbReference type="Pfam" id="PF00122">
    <property type="entry name" value="E1-E2_ATPase"/>
    <property type="match status" value="1"/>
</dbReference>
<evidence type="ECO:0000256" key="6">
    <source>
        <dbReference type="ARBA" id="ARBA00022741"/>
    </source>
</evidence>
<keyword evidence="10 16" id="KW-1133">Transmembrane helix</keyword>
<dbReference type="Gene3D" id="3.40.1110.10">
    <property type="entry name" value="Calcium-transporting ATPase, cytoplasmic domain N"/>
    <property type="match status" value="1"/>
</dbReference>
<protein>
    <recommendedName>
        <fullName evidence="2">P-type Cu(+) transporter</fullName>
        <ecNumber evidence="2">7.2.2.8</ecNumber>
    </recommendedName>
</protein>
<dbReference type="GO" id="GO:0016887">
    <property type="term" value="F:ATP hydrolysis activity"/>
    <property type="evidence" value="ECO:0007669"/>
    <property type="project" value="InterPro"/>
</dbReference>
<gene>
    <name evidence="20" type="ORF">SAMN05192539_104942</name>
</gene>
<keyword evidence="4 16" id="KW-0812">Transmembrane</keyword>
<dbReference type="Pfam" id="PF00690">
    <property type="entry name" value="Cation_ATPase_N"/>
    <property type="match status" value="1"/>
</dbReference>
<evidence type="ECO:0000256" key="1">
    <source>
        <dbReference type="ARBA" id="ARBA00004127"/>
    </source>
</evidence>
<dbReference type="Gene3D" id="3.40.50.1000">
    <property type="entry name" value="HAD superfamily/HAD-like"/>
    <property type="match status" value="1"/>
</dbReference>
<feature type="domain" description="Cation-transporting P-type ATPase C-terminal" evidence="18">
    <location>
        <begin position="684"/>
        <end position="832"/>
    </location>
</feature>
<feature type="transmembrane region" description="Helical" evidence="16">
    <location>
        <begin position="272"/>
        <end position="300"/>
    </location>
</feature>
<keyword evidence="6" id="KW-0547">Nucleotide-binding</keyword>
<dbReference type="EMBL" id="FNYE01000049">
    <property type="protein sequence ID" value="SEK10907.1"/>
    <property type="molecule type" value="Genomic_DNA"/>
</dbReference>
<reference evidence="21" key="1">
    <citation type="submission" date="2016-10" db="EMBL/GenBank/DDBJ databases">
        <authorList>
            <person name="Varghese N."/>
            <person name="Submissions S."/>
        </authorList>
    </citation>
    <scope>NUCLEOTIDE SEQUENCE [LARGE SCALE GENOMIC DNA]</scope>
    <source>
        <strain evidence="21">LMG 26031</strain>
    </source>
</reference>
<dbReference type="SFLD" id="SFLDG00002">
    <property type="entry name" value="C1.7:_P-type_atpase_like"/>
    <property type="match status" value="1"/>
</dbReference>
<evidence type="ECO:0000259" key="17">
    <source>
        <dbReference type="Pfam" id="PF00122"/>
    </source>
</evidence>
<evidence type="ECO:0000256" key="15">
    <source>
        <dbReference type="SAM" id="MobiDB-lite"/>
    </source>
</evidence>
<evidence type="ECO:0000259" key="18">
    <source>
        <dbReference type="Pfam" id="PF00689"/>
    </source>
</evidence>
<keyword evidence="11" id="KW-0186">Copper</keyword>
<feature type="transmembrane region" description="Helical" evidence="16">
    <location>
        <begin position="726"/>
        <end position="754"/>
    </location>
</feature>
<dbReference type="InterPro" id="IPR044492">
    <property type="entry name" value="P_typ_ATPase_HD_dom"/>
</dbReference>
<feature type="region of interest" description="Disordered" evidence="15">
    <location>
        <begin position="1"/>
        <end position="25"/>
    </location>
</feature>
<evidence type="ECO:0000256" key="13">
    <source>
        <dbReference type="ARBA" id="ARBA00023136"/>
    </source>
</evidence>
<evidence type="ECO:0000256" key="5">
    <source>
        <dbReference type="ARBA" id="ARBA00022723"/>
    </source>
</evidence>
<dbReference type="InterPro" id="IPR018303">
    <property type="entry name" value="ATPase_P-typ_P_site"/>
</dbReference>
<name>A0A1H7ECY6_9BURK</name>
<keyword evidence="5" id="KW-0479">Metal-binding</keyword>
<feature type="transmembrane region" description="Helical" evidence="16">
    <location>
        <begin position="658"/>
        <end position="681"/>
    </location>
</feature>
<keyword evidence="13 16" id="KW-0472">Membrane</keyword>
<keyword evidence="7" id="KW-0187">Copper transport</keyword>
<evidence type="ECO:0000256" key="4">
    <source>
        <dbReference type="ARBA" id="ARBA00022692"/>
    </source>
</evidence>
<feature type="domain" description="Cation-transporting P-type ATPase N-terminal" evidence="19">
    <location>
        <begin position="22"/>
        <end position="76"/>
    </location>
</feature>
<dbReference type="InterPro" id="IPR008250">
    <property type="entry name" value="ATPase_P-typ_transduc_dom_A_sf"/>
</dbReference>
<dbReference type="STRING" id="667676.SAMN05192539_104942"/>
<dbReference type="PRINTS" id="PR00120">
    <property type="entry name" value="HATPASE"/>
</dbReference>
<dbReference type="OrthoDB" id="9814270at2"/>
<proteinExistence type="predicted"/>
<dbReference type="SUPFAM" id="SSF81653">
    <property type="entry name" value="Calcium ATPase, transduction domain A"/>
    <property type="match status" value="1"/>
</dbReference>
<dbReference type="PRINTS" id="PR00119">
    <property type="entry name" value="CATATPASE"/>
</dbReference>
<evidence type="ECO:0000256" key="3">
    <source>
        <dbReference type="ARBA" id="ARBA00022448"/>
    </source>
</evidence>
<evidence type="ECO:0000256" key="12">
    <source>
        <dbReference type="ARBA" id="ARBA00023065"/>
    </source>
</evidence>
<keyword evidence="3" id="KW-0813">Transport</keyword>
<evidence type="ECO:0000313" key="20">
    <source>
        <dbReference type="EMBL" id="SEK10907.1"/>
    </source>
</evidence>
<comment type="subcellular location">
    <subcellularLocation>
        <location evidence="1">Endomembrane system</location>
        <topology evidence="1">Multi-pass membrane protein</topology>
    </subcellularLocation>
</comment>
<feature type="transmembrane region" description="Helical" evidence="16">
    <location>
        <begin position="766"/>
        <end position="791"/>
    </location>
</feature>
<evidence type="ECO:0000256" key="7">
    <source>
        <dbReference type="ARBA" id="ARBA00022796"/>
    </source>
</evidence>
<dbReference type="SUPFAM" id="SSF81665">
    <property type="entry name" value="Calcium ATPase, transmembrane domain M"/>
    <property type="match status" value="1"/>
</dbReference>
<dbReference type="Pfam" id="PF00702">
    <property type="entry name" value="Hydrolase"/>
    <property type="match status" value="1"/>
</dbReference>
<dbReference type="SFLD" id="SFLDS00003">
    <property type="entry name" value="Haloacid_Dehalogenase"/>
    <property type="match status" value="1"/>
</dbReference>
<dbReference type="SFLD" id="SFLDF00027">
    <property type="entry name" value="p-type_atpase"/>
    <property type="match status" value="1"/>
</dbReference>
<dbReference type="InterPro" id="IPR001757">
    <property type="entry name" value="P_typ_ATPase"/>
</dbReference>
<evidence type="ECO:0000256" key="10">
    <source>
        <dbReference type="ARBA" id="ARBA00022989"/>
    </source>
</evidence>
<dbReference type="InterPro" id="IPR059000">
    <property type="entry name" value="ATPase_P-type_domA"/>
</dbReference>
<keyword evidence="21" id="KW-1185">Reference proteome</keyword>
<evidence type="ECO:0000256" key="8">
    <source>
        <dbReference type="ARBA" id="ARBA00022840"/>
    </source>
</evidence>
<dbReference type="InterPro" id="IPR023214">
    <property type="entry name" value="HAD_sf"/>
</dbReference>
<keyword evidence="8" id="KW-0067">ATP-binding</keyword>
<dbReference type="NCBIfam" id="TIGR01494">
    <property type="entry name" value="ATPase_P-type"/>
    <property type="match status" value="2"/>
</dbReference>
<evidence type="ECO:0000256" key="14">
    <source>
        <dbReference type="ARBA" id="ARBA00049289"/>
    </source>
</evidence>
<dbReference type="InterPro" id="IPR023299">
    <property type="entry name" value="ATPase_P-typ_cyto_dom_N"/>
</dbReference>
<dbReference type="RefSeq" id="WP_090873481.1">
    <property type="nucleotide sequence ID" value="NZ_FNYE01000049.1"/>
</dbReference>
<dbReference type="InterPro" id="IPR004014">
    <property type="entry name" value="ATPase_P-typ_cation-transptr_N"/>
</dbReference>
<feature type="transmembrane region" description="Helical" evidence="16">
    <location>
        <begin position="245"/>
        <end position="266"/>
    </location>
</feature>
<feature type="transmembrane region" description="Helical" evidence="16">
    <location>
        <begin position="61"/>
        <end position="80"/>
    </location>
</feature>
<evidence type="ECO:0000259" key="19">
    <source>
        <dbReference type="Pfam" id="PF00690"/>
    </source>
</evidence>
<dbReference type="EC" id="7.2.2.8" evidence="2"/>
<dbReference type="Pfam" id="PF00689">
    <property type="entry name" value="Cation_ATPase_C"/>
    <property type="match status" value="1"/>
</dbReference>
<dbReference type="SUPFAM" id="SSF81660">
    <property type="entry name" value="Metal cation-transporting ATPase, ATP-binding domain N"/>
    <property type="match status" value="1"/>
</dbReference>
<organism evidence="20 21">
    <name type="scientific">Paraburkholderia diazotrophica</name>
    <dbReference type="NCBI Taxonomy" id="667676"/>
    <lineage>
        <taxon>Bacteria</taxon>
        <taxon>Pseudomonadati</taxon>
        <taxon>Pseudomonadota</taxon>
        <taxon>Betaproteobacteria</taxon>
        <taxon>Burkholderiales</taxon>
        <taxon>Burkholderiaceae</taxon>
        <taxon>Paraburkholderia</taxon>
    </lineage>
</organism>
<dbReference type="FunFam" id="3.40.50.1000:FF:000144">
    <property type="entry name" value="copper-transporting ATPase 1 isoform X2"/>
    <property type="match status" value="1"/>
</dbReference>
<evidence type="ECO:0000313" key="21">
    <source>
        <dbReference type="Proteomes" id="UP000198866"/>
    </source>
</evidence>
<feature type="transmembrane region" description="Helical" evidence="16">
    <location>
        <begin position="803"/>
        <end position="825"/>
    </location>
</feature>
<feature type="transmembrane region" description="Helical" evidence="16">
    <location>
        <begin position="687"/>
        <end position="705"/>
    </location>
</feature>
<dbReference type="PANTHER" id="PTHR42861">
    <property type="entry name" value="CALCIUM-TRANSPORTING ATPASE"/>
    <property type="match status" value="1"/>
</dbReference>
<evidence type="ECO:0000256" key="9">
    <source>
        <dbReference type="ARBA" id="ARBA00022967"/>
    </source>
</evidence>
<dbReference type="Gene3D" id="1.20.1110.10">
    <property type="entry name" value="Calcium-transporting ATPase, transmembrane domain"/>
    <property type="match status" value="2"/>
</dbReference>
<keyword evidence="9" id="KW-1278">Translocase</keyword>
<feature type="domain" description="P-type ATPase A" evidence="17">
    <location>
        <begin position="117"/>
        <end position="226"/>
    </location>
</feature>
<dbReference type="Proteomes" id="UP000198866">
    <property type="component" value="Unassembled WGS sequence"/>
</dbReference>
<dbReference type="GO" id="GO:0005524">
    <property type="term" value="F:ATP binding"/>
    <property type="evidence" value="ECO:0007669"/>
    <property type="project" value="UniProtKB-KW"/>
</dbReference>
<dbReference type="PROSITE" id="PS00154">
    <property type="entry name" value="ATPASE_E1_E2"/>
    <property type="match status" value="1"/>
</dbReference>
<dbReference type="InterPro" id="IPR036412">
    <property type="entry name" value="HAD-like_sf"/>
</dbReference>
<dbReference type="Gene3D" id="2.70.150.10">
    <property type="entry name" value="Calcium-transporting ATPase, cytoplasmic transduction domain A"/>
    <property type="match status" value="1"/>
</dbReference>
<evidence type="ECO:0000256" key="11">
    <source>
        <dbReference type="ARBA" id="ARBA00023008"/>
    </source>
</evidence>
<evidence type="ECO:0000256" key="2">
    <source>
        <dbReference type="ARBA" id="ARBA00012517"/>
    </source>
</evidence>
<feature type="compositionally biased region" description="Polar residues" evidence="15">
    <location>
        <begin position="1"/>
        <end position="21"/>
    </location>
</feature>
<dbReference type="AlphaFoldDB" id="A0A1H7ECY6"/>
<comment type="catalytic activity">
    <reaction evidence="14">
        <text>Cu(+)(in) + ATP + H2O = Cu(+)(out) + ADP + phosphate + H(+)</text>
        <dbReference type="Rhea" id="RHEA:25792"/>
        <dbReference type="ChEBI" id="CHEBI:15377"/>
        <dbReference type="ChEBI" id="CHEBI:15378"/>
        <dbReference type="ChEBI" id="CHEBI:30616"/>
        <dbReference type="ChEBI" id="CHEBI:43474"/>
        <dbReference type="ChEBI" id="CHEBI:49552"/>
        <dbReference type="ChEBI" id="CHEBI:456216"/>
        <dbReference type="EC" id="7.2.2.8"/>
    </reaction>
</comment>
<dbReference type="GO" id="GO:0016020">
    <property type="term" value="C:membrane"/>
    <property type="evidence" value="ECO:0007669"/>
    <property type="project" value="InterPro"/>
</dbReference>
<feature type="transmembrane region" description="Helical" evidence="16">
    <location>
        <begin position="86"/>
        <end position="102"/>
    </location>
</feature>
<dbReference type="InterPro" id="IPR023298">
    <property type="entry name" value="ATPase_P-typ_TM_dom_sf"/>
</dbReference>
<dbReference type="GO" id="GO:0012505">
    <property type="term" value="C:endomembrane system"/>
    <property type="evidence" value="ECO:0007669"/>
    <property type="project" value="UniProtKB-SubCell"/>
</dbReference>
<dbReference type="InterPro" id="IPR006068">
    <property type="entry name" value="ATPase_P-typ_cation-transptr_C"/>
</dbReference>
<dbReference type="GO" id="GO:0140581">
    <property type="term" value="F:P-type monovalent copper transporter activity"/>
    <property type="evidence" value="ECO:0007669"/>
    <property type="project" value="UniProtKB-EC"/>
</dbReference>
<dbReference type="SUPFAM" id="SSF56784">
    <property type="entry name" value="HAD-like"/>
    <property type="match status" value="1"/>
</dbReference>